<dbReference type="AlphaFoldDB" id="A0AAD7GRU2"/>
<keyword evidence="2" id="KW-1185">Reference proteome</keyword>
<dbReference type="EMBL" id="JARKIE010000011">
    <property type="protein sequence ID" value="KAJ7703907.1"/>
    <property type="molecule type" value="Genomic_DNA"/>
</dbReference>
<protein>
    <submittedName>
        <fullName evidence="1">Uncharacterized protein</fullName>
    </submittedName>
</protein>
<name>A0AAD7GRU2_MYCRO</name>
<evidence type="ECO:0000313" key="2">
    <source>
        <dbReference type="Proteomes" id="UP001221757"/>
    </source>
</evidence>
<dbReference type="Gene3D" id="3.40.630.30">
    <property type="match status" value="1"/>
</dbReference>
<accession>A0AAD7GRU2</accession>
<gene>
    <name evidence="1" type="ORF">B0H17DRAFT_1193841</name>
</gene>
<dbReference type="Proteomes" id="UP001221757">
    <property type="component" value="Unassembled WGS sequence"/>
</dbReference>
<sequence length="103" mass="11019">MLPFHVRKVEAHAATSASETPGLETIVDVLARAFSIANDFTAIMTGHRPDSPESSPLVWPLCRSTATVGLLGGEVYVAEMTTGTTRIVGCAMWFGPTCMLYDS</sequence>
<reference evidence="1" key="1">
    <citation type="submission" date="2023-03" db="EMBL/GenBank/DDBJ databases">
        <title>Massive genome expansion in bonnet fungi (Mycena s.s.) driven by repeated elements and novel gene families across ecological guilds.</title>
        <authorList>
            <consortium name="Lawrence Berkeley National Laboratory"/>
            <person name="Harder C.B."/>
            <person name="Miyauchi S."/>
            <person name="Viragh M."/>
            <person name="Kuo A."/>
            <person name="Thoen E."/>
            <person name="Andreopoulos B."/>
            <person name="Lu D."/>
            <person name="Skrede I."/>
            <person name="Drula E."/>
            <person name="Henrissat B."/>
            <person name="Morin E."/>
            <person name="Kohler A."/>
            <person name="Barry K."/>
            <person name="LaButti K."/>
            <person name="Morin E."/>
            <person name="Salamov A."/>
            <person name="Lipzen A."/>
            <person name="Mereny Z."/>
            <person name="Hegedus B."/>
            <person name="Baldrian P."/>
            <person name="Stursova M."/>
            <person name="Weitz H."/>
            <person name="Taylor A."/>
            <person name="Grigoriev I.V."/>
            <person name="Nagy L.G."/>
            <person name="Martin F."/>
            <person name="Kauserud H."/>
        </authorList>
    </citation>
    <scope>NUCLEOTIDE SEQUENCE</scope>
    <source>
        <strain evidence="1">CBHHK067</strain>
    </source>
</reference>
<proteinExistence type="predicted"/>
<organism evidence="1 2">
    <name type="scientific">Mycena rosella</name>
    <name type="common">Pink bonnet</name>
    <name type="synonym">Agaricus rosellus</name>
    <dbReference type="NCBI Taxonomy" id="1033263"/>
    <lineage>
        <taxon>Eukaryota</taxon>
        <taxon>Fungi</taxon>
        <taxon>Dikarya</taxon>
        <taxon>Basidiomycota</taxon>
        <taxon>Agaricomycotina</taxon>
        <taxon>Agaricomycetes</taxon>
        <taxon>Agaricomycetidae</taxon>
        <taxon>Agaricales</taxon>
        <taxon>Marasmiineae</taxon>
        <taxon>Mycenaceae</taxon>
        <taxon>Mycena</taxon>
    </lineage>
</organism>
<comment type="caution">
    <text evidence="1">The sequence shown here is derived from an EMBL/GenBank/DDBJ whole genome shotgun (WGS) entry which is preliminary data.</text>
</comment>
<evidence type="ECO:0000313" key="1">
    <source>
        <dbReference type="EMBL" id="KAJ7703907.1"/>
    </source>
</evidence>